<organism evidence="1 2">
    <name type="scientific">Allorhodopirellula heiligendammensis</name>
    <dbReference type="NCBI Taxonomy" id="2714739"/>
    <lineage>
        <taxon>Bacteria</taxon>
        <taxon>Pseudomonadati</taxon>
        <taxon>Planctomycetota</taxon>
        <taxon>Planctomycetia</taxon>
        <taxon>Pirellulales</taxon>
        <taxon>Pirellulaceae</taxon>
        <taxon>Allorhodopirellula</taxon>
    </lineage>
</organism>
<dbReference type="Proteomes" id="UP000319908">
    <property type="component" value="Unassembled WGS sequence"/>
</dbReference>
<name>A0A5C6C3M3_9BACT</name>
<evidence type="ECO:0008006" key="3">
    <source>
        <dbReference type="Google" id="ProtNLM"/>
    </source>
</evidence>
<dbReference type="EMBL" id="SJPU01000001">
    <property type="protein sequence ID" value="TWU18617.1"/>
    <property type="molecule type" value="Genomic_DNA"/>
</dbReference>
<evidence type="ECO:0000313" key="2">
    <source>
        <dbReference type="Proteomes" id="UP000319908"/>
    </source>
</evidence>
<keyword evidence="2" id="KW-1185">Reference proteome</keyword>
<evidence type="ECO:0000313" key="1">
    <source>
        <dbReference type="EMBL" id="TWU18617.1"/>
    </source>
</evidence>
<dbReference type="Pfam" id="PF11211">
    <property type="entry name" value="DUF2997"/>
    <property type="match status" value="1"/>
</dbReference>
<comment type="caution">
    <text evidence="1">The sequence shown here is derived from an EMBL/GenBank/DDBJ whole genome shotgun (WGS) entry which is preliminary data.</text>
</comment>
<accession>A0A5C6C3M3</accession>
<dbReference type="AlphaFoldDB" id="A0A5C6C3M3"/>
<reference evidence="1 2" key="1">
    <citation type="journal article" date="2020" name="Antonie Van Leeuwenhoek">
        <title>Rhodopirellula heiligendammensis sp. nov., Rhodopirellula pilleata sp. nov., and Rhodopirellula solitaria sp. nov. isolated from natural or artificial marine surfaces in Northern Germany and California, USA, and emended description of the genus Rhodopirellula.</title>
        <authorList>
            <person name="Kallscheuer N."/>
            <person name="Wiegand S."/>
            <person name="Jogler M."/>
            <person name="Boedeker C."/>
            <person name="Peeters S.H."/>
            <person name="Rast P."/>
            <person name="Heuer A."/>
            <person name="Jetten M.S.M."/>
            <person name="Rohde M."/>
            <person name="Jogler C."/>
        </authorList>
    </citation>
    <scope>NUCLEOTIDE SEQUENCE [LARGE SCALE GENOMIC DNA]</scope>
    <source>
        <strain evidence="1 2">Poly21</strain>
    </source>
</reference>
<gene>
    <name evidence="1" type="ORF">Poly21_07810</name>
</gene>
<sequence>MKTFNIVISPTGATKIETIGFTGGECREATQFLETALGKRQSERLTTEFYSAQSGANTETQKER</sequence>
<protein>
    <recommendedName>
        <fullName evidence="3">DUF2997 domain-containing protein</fullName>
    </recommendedName>
</protein>
<dbReference type="InterPro" id="IPR021375">
    <property type="entry name" value="DUF2997"/>
</dbReference>
<dbReference type="OrthoDB" id="288620at2"/>
<proteinExistence type="predicted"/>
<dbReference type="RefSeq" id="WP_146405636.1">
    <property type="nucleotide sequence ID" value="NZ_SJPU01000001.1"/>
</dbReference>